<keyword evidence="3" id="KW-1133">Transmembrane helix</keyword>
<gene>
    <name evidence="4" type="ORF">KHX13_08310</name>
</gene>
<feature type="transmembrane region" description="Helical" evidence="3">
    <location>
        <begin position="58"/>
        <end position="81"/>
    </location>
</feature>
<dbReference type="PANTHER" id="PTHR30135:SF3">
    <property type="entry name" value="GLUCONEOGENESIS FACTOR-RELATED"/>
    <property type="match status" value="1"/>
</dbReference>
<keyword evidence="3" id="KW-0472">Membrane</keyword>
<reference evidence="4" key="1">
    <citation type="submission" date="2021-02" db="EMBL/GenBank/DDBJ databases">
        <title>Infant gut strain persistence is associated with maternal origin, phylogeny, and functional potential including surface adhesion and iron acquisition.</title>
        <authorList>
            <person name="Lou Y.C."/>
        </authorList>
    </citation>
    <scope>NUCLEOTIDE SEQUENCE</scope>
    <source>
        <strain evidence="4">L3_106_000M1_dasL3_106_000M1_concoct_15</strain>
    </source>
</reference>
<comment type="subcellular location">
    <subcellularLocation>
        <location evidence="2">Cytoplasm</location>
    </subcellularLocation>
</comment>
<comment type="similarity">
    <text evidence="2">Belongs to the gluconeogenesis factor family.</text>
</comment>
<dbReference type="GO" id="GO:0005737">
    <property type="term" value="C:cytoplasm"/>
    <property type="evidence" value="ECO:0007669"/>
    <property type="project" value="UniProtKB-SubCell"/>
</dbReference>
<name>A0A943EL10_9FIRM</name>
<keyword evidence="1 2" id="KW-0963">Cytoplasm</keyword>
<evidence type="ECO:0000313" key="4">
    <source>
        <dbReference type="EMBL" id="MBS5520305.1"/>
    </source>
</evidence>
<dbReference type="GO" id="GO:0008360">
    <property type="term" value="P:regulation of cell shape"/>
    <property type="evidence" value="ECO:0007669"/>
    <property type="project" value="UniProtKB-UniRule"/>
</dbReference>
<dbReference type="GO" id="GO:0043743">
    <property type="term" value="F:LPPG:FO 2-phospho-L-lactate transferase activity"/>
    <property type="evidence" value="ECO:0007669"/>
    <property type="project" value="InterPro"/>
</dbReference>
<comment type="caution">
    <text evidence="4">The sequence shown here is derived from an EMBL/GenBank/DDBJ whole genome shotgun (WGS) entry which is preliminary data.</text>
</comment>
<evidence type="ECO:0000256" key="1">
    <source>
        <dbReference type="ARBA" id="ARBA00022490"/>
    </source>
</evidence>
<dbReference type="NCBIfam" id="TIGR01826">
    <property type="entry name" value="CofD_related"/>
    <property type="match status" value="1"/>
</dbReference>
<dbReference type="CDD" id="cd07187">
    <property type="entry name" value="YvcK_like"/>
    <property type="match status" value="1"/>
</dbReference>
<dbReference type="SUPFAM" id="SSF142338">
    <property type="entry name" value="CofD-like"/>
    <property type="match status" value="1"/>
</dbReference>
<dbReference type="InterPro" id="IPR010119">
    <property type="entry name" value="Gluconeogen_factor"/>
</dbReference>
<evidence type="ECO:0000313" key="5">
    <source>
        <dbReference type="Proteomes" id="UP000754226"/>
    </source>
</evidence>
<dbReference type="EMBL" id="JAGZCZ010000010">
    <property type="protein sequence ID" value="MBS5520305.1"/>
    <property type="molecule type" value="Genomic_DNA"/>
</dbReference>
<evidence type="ECO:0000256" key="2">
    <source>
        <dbReference type="HAMAP-Rule" id="MF_00973"/>
    </source>
</evidence>
<keyword evidence="3" id="KW-0812">Transmembrane</keyword>
<dbReference type="AlphaFoldDB" id="A0A943EL10"/>
<dbReference type="Proteomes" id="UP000754226">
    <property type="component" value="Unassembled WGS sequence"/>
</dbReference>
<dbReference type="Gene3D" id="3.40.50.10680">
    <property type="entry name" value="CofD-like domains"/>
    <property type="match status" value="1"/>
</dbReference>
<organism evidence="4 5">
    <name type="scientific">Acidaminococcus intestini</name>
    <dbReference type="NCBI Taxonomy" id="187327"/>
    <lineage>
        <taxon>Bacteria</taxon>
        <taxon>Bacillati</taxon>
        <taxon>Bacillota</taxon>
        <taxon>Negativicutes</taxon>
        <taxon>Acidaminococcales</taxon>
        <taxon>Acidaminococcaceae</taxon>
        <taxon>Acidaminococcus</taxon>
    </lineage>
</organism>
<evidence type="ECO:0000256" key="3">
    <source>
        <dbReference type="SAM" id="Phobius"/>
    </source>
</evidence>
<protein>
    <recommendedName>
        <fullName evidence="2">Putative gluconeogenesis factor</fullName>
    </recommendedName>
</protein>
<accession>A0A943EL10</accession>
<sequence length="463" mass="50814">MKWIKWLYPGLNLKRWLFLFGLGTVLSCVGVTLIFNYQFVGLIEALVFNFISYVGGEFYQSTITALGLFNVVVGIFFMCYGGARVVKTVIRSVMPGEKESLRELIFTQQKLDKGPSVVVIGGGTGLSVLLRGIKLITNNCTAVVTTADDGGSSGRLRKEMGIIPPGDMRNCLVALADTEPVMERAMQYRFHDSEFLSGHSLGNLFIAAMSDLEGNMEDGLAAISEILKVHGRVWPSTSENIQLKAQMDDGSVVIGESAITASPHKIVRLMTEPENPKASQRAIDAILHADAIILGPGSLYTSVLASLIIPGIRDAVVKSKAVKIYVCNVMTQPGETDGYGAYEHVETLVNHMGAQALDYVVVNVQKAKPEQIAKYREEGAEPVSPDIDKIEKLGIEAVPAKLLNDSDLVRHNPQKLAKSIIALIYRLRLFGRGVRFFDYFFARQTMQELRSHGKAAKNKEKES</sequence>
<dbReference type="HAMAP" id="MF_00973">
    <property type="entry name" value="Gluconeogen_factor"/>
    <property type="match status" value="1"/>
</dbReference>
<dbReference type="PANTHER" id="PTHR30135">
    <property type="entry name" value="UNCHARACTERIZED PROTEIN YVCK-RELATED"/>
    <property type="match status" value="1"/>
</dbReference>
<comment type="function">
    <text evidence="2">Required for morphogenesis under gluconeogenic growth conditions.</text>
</comment>
<dbReference type="InterPro" id="IPR038136">
    <property type="entry name" value="CofD-like_dom_sf"/>
</dbReference>
<dbReference type="Pfam" id="PF01933">
    <property type="entry name" value="CofD"/>
    <property type="match status" value="1"/>
</dbReference>
<dbReference type="PROSITE" id="PS51257">
    <property type="entry name" value="PROKAR_LIPOPROTEIN"/>
    <property type="match status" value="1"/>
</dbReference>
<proteinExistence type="inferred from homology"/>
<feature type="transmembrane region" description="Helical" evidence="3">
    <location>
        <begin position="16"/>
        <end position="38"/>
    </location>
</feature>
<dbReference type="InterPro" id="IPR002882">
    <property type="entry name" value="CofD"/>
</dbReference>